<dbReference type="Gene3D" id="3.40.50.300">
    <property type="entry name" value="P-loop containing nucleotide triphosphate hydrolases"/>
    <property type="match status" value="1"/>
</dbReference>
<keyword evidence="1" id="KW-0547">Nucleotide-binding</keyword>
<dbReference type="EMBL" id="JBHSAQ010000019">
    <property type="protein sequence ID" value="MFC3960363.1"/>
    <property type="molecule type" value="Genomic_DNA"/>
</dbReference>
<sequence>MTDEQEIFTAAQLREHQDGYQARDNRELLPHAGIVRDPKIERALSIRAVHYDPTKCDRPDELPATSKDLEKHRQIQKIEGTQVARQALENGDMATVKHLTGDTNQRADVSGIQAIGNVDDLVTGPASIIYIYAEPGSGKTDFALLLGQRWRHHQPGDALVASNIQTLQETTEWTDDEGRLRDGWIANYGALDEWIKQNGEPTENEQTPKLFIFDEASSHAAGGGAQGYETRQKMGPLVYKIRKYGGSLIIIGHDGGDVHPMVREQSKVVKKDGKKEATIYDSIRNRKPQGQIASISGIPPTDWRFDTHEATAWSWHDLRAEDDGDDVSEKEAVEKAALYSVIRAKQQGMSNRQVAKFVPWSRETVRKRWNEYDTDGKHTEAVANVEATIA</sequence>
<organism evidence="1 2">
    <name type="scientific">Halovivax cerinus</name>
    <dbReference type="NCBI Taxonomy" id="1487865"/>
    <lineage>
        <taxon>Archaea</taxon>
        <taxon>Methanobacteriati</taxon>
        <taxon>Methanobacteriota</taxon>
        <taxon>Stenosarchaea group</taxon>
        <taxon>Halobacteria</taxon>
        <taxon>Halobacteriales</taxon>
        <taxon>Natrialbaceae</taxon>
        <taxon>Halovivax</taxon>
    </lineage>
</organism>
<name>A0ABD5NTQ3_9EURY</name>
<keyword evidence="2" id="KW-1185">Reference proteome</keyword>
<evidence type="ECO:0000313" key="1">
    <source>
        <dbReference type="EMBL" id="MFC3960363.1"/>
    </source>
</evidence>
<accession>A0ABD5NTQ3</accession>
<comment type="caution">
    <text evidence="1">The sequence shown here is derived from an EMBL/GenBank/DDBJ whole genome shotgun (WGS) entry which is preliminary data.</text>
</comment>
<dbReference type="SUPFAM" id="SSF52540">
    <property type="entry name" value="P-loop containing nucleoside triphosphate hydrolases"/>
    <property type="match status" value="1"/>
</dbReference>
<proteinExistence type="predicted"/>
<dbReference type="RefSeq" id="WP_256532358.1">
    <property type="nucleotide sequence ID" value="NZ_CP101824.1"/>
</dbReference>
<reference evidence="1 2" key="1">
    <citation type="journal article" date="2019" name="Int. J. Syst. Evol. Microbiol.">
        <title>The Global Catalogue of Microorganisms (GCM) 10K type strain sequencing project: providing services to taxonomists for standard genome sequencing and annotation.</title>
        <authorList>
            <consortium name="The Broad Institute Genomics Platform"/>
            <consortium name="The Broad Institute Genome Sequencing Center for Infectious Disease"/>
            <person name="Wu L."/>
            <person name="Ma J."/>
        </authorList>
    </citation>
    <scope>NUCLEOTIDE SEQUENCE [LARGE SCALE GENOMIC DNA]</scope>
    <source>
        <strain evidence="1 2">IBRC-M 10256</strain>
    </source>
</reference>
<dbReference type="GO" id="GO:0005524">
    <property type="term" value="F:ATP binding"/>
    <property type="evidence" value="ECO:0007669"/>
    <property type="project" value="UniProtKB-KW"/>
</dbReference>
<dbReference type="InterPro" id="IPR027417">
    <property type="entry name" value="P-loop_NTPase"/>
</dbReference>
<dbReference type="Proteomes" id="UP001595846">
    <property type="component" value="Unassembled WGS sequence"/>
</dbReference>
<keyword evidence="1" id="KW-0067">ATP-binding</keyword>
<protein>
    <submittedName>
        <fullName evidence="1">ATP-binding protein</fullName>
    </submittedName>
</protein>
<dbReference type="GeneID" id="73901435"/>
<dbReference type="AlphaFoldDB" id="A0ABD5NTQ3"/>
<gene>
    <name evidence="1" type="ORF">ACFOUR_18580</name>
</gene>
<evidence type="ECO:0000313" key="2">
    <source>
        <dbReference type="Proteomes" id="UP001595846"/>
    </source>
</evidence>